<feature type="transmembrane region" description="Helical" evidence="1">
    <location>
        <begin position="17"/>
        <end position="37"/>
    </location>
</feature>
<proteinExistence type="predicted"/>
<sequence length="44" mass="4951">MISNLYLMQQALEQENAVGYSVGLVIVCLVLLMLLWLPDVITKD</sequence>
<evidence type="ECO:0000256" key="1">
    <source>
        <dbReference type="SAM" id="Phobius"/>
    </source>
</evidence>
<keyword evidence="1" id="KW-0812">Transmembrane</keyword>
<reference evidence="2 3" key="1">
    <citation type="submission" date="2019-01" db="EMBL/GenBank/DDBJ databases">
        <authorList>
            <person name="Brito A."/>
        </authorList>
    </citation>
    <scope>NUCLEOTIDE SEQUENCE [LARGE SCALE GENOMIC DNA]</scope>
    <source>
        <strain evidence="2">1</strain>
    </source>
</reference>
<keyword evidence="1" id="KW-1133">Transmembrane helix</keyword>
<evidence type="ECO:0000313" key="2">
    <source>
        <dbReference type="EMBL" id="VEP14711.1"/>
    </source>
</evidence>
<organism evidence="2 3">
    <name type="scientific">Hyella patelloides LEGE 07179</name>
    <dbReference type="NCBI Taxonomy" id="945734"/>
    <lineage>
        <taxon>Bacteria</taxon>
        <taxon>Bacillati</taxon>
        <taxon>Cyanobacteriota</taxon>
        <taxon>Cyanophyceae</taxon>
        <taxon>Pleurocapsales</taxon>
        <taxon>Hyellaceae</taxon>
        <taxon>Hyella</taxon>
    </lineage>
</organism>
<protein>
    <submittedName>
        <fullName evidence="2">Uncharacterized protein</fullName>
    </submittedName>
</protein>
<accession>A0A563VTW7</accession>
<dbReference type="AlphaFoldDB" id="A0A563VTW7"/>
<name>A0A563VTW7_9CYAN</name>
<keyword evidence="1" id="KW-0472">Membrane</keyword>
<dbReference type="Proteomes" id="UP000320055">
    <property type="component" value="Unassembled WGS sequence"/>
</dbReference>
<evidence type="ECO:0000313" key="3">
    <source>
        <dbReference type="Proteomes" id="UP000320055"/>
    </source>
</evidence>
<keyword evidence="3" id="KW-1185">Reference proteome</keyword>
<dbReference type="EMBL" id="CAACVJ010000203">
    <property type="protein sequence ID" value="VEP14711.1"/>
    <property type="molecule type" value="Genomic_DNA"/>
</dbReference>
<gene>
    <name evidence="2" type="ORF">H1P_2810002</name>
</gene>